<organism evidence="3 4">
    <name type="scientific">Enteractinococcus helveticum</name>
    <dbReference type="NCBI Taxonomy" id="1837282"/>
    <lineage>
        <taxon>Bacteria</taxon>
        <taxon>Bacillati</taxon>
        <taxon>Actinomycetota</taxon>
        <taxon>Actinomycetes</taxon>
        <taxon>Micrococcales</taxon>
        <taxon>Micrococcaceae</taxon>
    </lineage>
</organism>
<dbReference type="InterPro" id="IPR036388">
    <property type="entry name" value="WH-like_DNA-bd_sf"/>
</dbReference>
<accession>A0A921K7V0</accession>
<dbReference type="SUPFAM" id="SSF46689">
    <property type="entry name" value="Homeodomain-like"/>
    <property type="match status" value="1"/>
</dbReference>
<dbReference type="InterPro" id="IPR048020">
    <property type="entry name" value="Transpos_IS3"/>
</dbReference>
<evidence type="ECO:0000313" key="4">
    <source>
        <dbReference type="Proteomes" id="UP000703315"/>
    </source>
</evidence>
<dbReference type="PROSITE" id="PS50994">
    <property type="entry name" value="INTEGRASE"/>
    <property type="match status" value="1"/>
</dbReference>
<dbReference type="EMBL" id="DYXC01000088">
    <property type="protein sequence ID" value="HJF14798.1"/>
    <property type="molecule type" value="Genomic_DNA"/>
</dbReference>
<evidence type="ECO:0000256" key="1">
    <source>
        <dbReference type="ARBA" id="ARBA00002286"/>
    </source>
</evidence>
<reference evidence="3" key="2">
    <citation type="submission" date="2021-09" db="EMBL/GenBank/DDBJ databases">
        <authorList>
            <person name="Gilroy R."/>
        </authorList>
    </citation>
    <scope>NUCLEOTIDE SEQUENCE</scope>
    <source>
        <strain evidence="3">ChiHjej13B12-14962</strain>
    </source>
</reference>
<comment type="caution">
    <text evidence="3">The sequence shown here is derived from an EMBL/GenBank/DDBJ whole genome shotgun (WGS) entry which is preliminary data.</text>
</comment>
<dbReference type="Proteomes" id="UP000703315">
    <property type="component" value="Unassembled WGS sequence"/>
</dbReference>
<dbReference type="InterPro" id="IPR012337">
    <property type="entry name" value="RNaseH-like_sf"/>
</dbReference>
<dbReference type="NCBIfam" id="NF033516">
    <property type="entry name" value="transpos_IS3"/>
    <property type="match status" value="1"/>
</dbReference>
<gene>
    <name evidence="3" type="ORF">K8V32_08350</name>
</gene>
<protein>
    <submittedName>
        <fullName evidence="3">IS3 family transposase</fullName>
    </submittedName>
</protein>
<feature type="domain" description="Integrase catalytic" evidence="2">
    <location>
        <begin position="233"/>
        <end position="399"/>
    </location>
</feature>
<dbReference type="Pfam" id="PF01527">
    <property type="entry name" value="HTH_Tnp_1"/>
    <property type="match status" value="1"/>
</dbReference>
<evidence type="ECO:0000313" key="3">
    <source>
        <dbReference type="EMBL" id="HJF14798.1"/>
    </source>
</evidence>
<dbReference type="InterPro" id="IPR036397">
    <property type="entry name" value="RNaseH_sf"/>
</dbReference>
<dbReference type="RefSeq" id="WP_303905724.1">
    <property type="nucleotide sequence ID" value="NZ_DYXC01000088.1"/>
</dbReference>
<evidence type="ECO:0000259" key="2">
    <source>
        <dbReference type="PROSITE" id="PS50994"/>
    </source>
</evidence>
<dbReference type="SUPFAM" id="SSF53098">
    <property type="entry name" value="Ribonuclease H-like"/>
    <property type="match status" value="1"/>
</dbReference>
<dbReference type="GO" id="GO:0015074">
    <property type="term" value="P:DNA integration"/>
    <property type="evidence" value="ECO:0007669"/>
    <property type="project" value="InterPro"/>
</dbReference>
<comment type="function">
    <text evidence="1">Involved in the transposition of the insertion sequence.</text>
</comment>
<dbReference type="PANTHER" id="PTHR46889:SF5">
    <property type="entry name" value="INTEGRASE PROTEIN"/>
    <property type="match status" value="1"/>
</dbReference>
<dbReference type="AlphaFoldDB" id="A0A921K7V0"/>
<dbReference type="Gene3D" id="1.10.10.10">
    <property type="entry name" value="Winged helix-like DNA-binding domain superfamily/Winged helix DNA-binding domain"/>
    <property type="match status" value="1"/>
</dbReference>
<dbReference type="GO" id="GO:0003677">
    <property type="term" value="F:DNA binding"/>
    <property type="evidence" value="ECO:0007669"/>
    <property type="project" value="InterPro"/>
</dbReference>
<proteinExistence type="predicted"/>
<dbReference type="Pfam" id="PF13276">
    <property type="entry name" value="HTH_21"/>
    <property type="match status" value="1"/>
</dbReference>
<dbReference type="Pfam" id="PF00665">
    <property type="entry name" value="rve"/>
    <property type="match status" value="1"/>
</dbReference>
<name>A0A921K7V0_9MICC</name>
<dbReference type="Pfam" id="PF13333">
    <property type="entry name" value="rve_2"/>
    <property type="match status" value="1"/>
</dbReference>
<dbReference type="GO" id="GO:0006313">
    <property type="term" value="P:DNA transposition"/>
    <property type="evidence" value="ECO:0007669"/>
    <property type="project" value="InterPro"/>
</dbReference>
<dbReference type="InterPro" id="IPR025948">
    <property type="entry name" value="HTH-like_dom"/>
</dbReference>
<sequence length="409" mass="46035">MPSKYPQSFKDRATRMVFDRLEDDDAPSQYVVIRETAPKLSIATETLRRWVEQAEVDTGKKPGVPTDDQEEIRKLKRENAELRRANEILKTASGFFRSGARPPHDEMIAYIDMFRDRFGVESICRVLGATDRGFITSRGYRATKTRSASARSRRDAALIPVVKELHQANYGVYGVRKMWHAMARAGGDVGRDQVARLMRLAGVSGVVRGRKPSTTIPAKVPDHRPDLVNRNFRVHAPNQLWVADITYVRTTNGFCYTAFVTDAFSRKIVGWSTRTTMRTDALPLEALEHALLSAKDQALDGLVHHSDRGSQYVSIRYTEHLANAGLTASVGTAGDAYDNALAETVNGLYKTELIYARPAWPSATEVEFETMNWVHWWNTARVHEALDYQTPAEIEANYHMTQAHVLSPV</sequence>
<dbReference type="InterPro" id="IPR009057">
    <property type="entry name" value="Homeodomain-like_sf"/>
</dbReference>
<dbReference type="GO" id="GO:0004803">
    <property type="term" value="F:transposase activity"/>
    <property type="evidence" value="ECO:0007669"/>
    <property type="project" value="InterPro"/>
</dbReference>
<dbReference type="InterPro" id="IPR050900">
    <property type="entry name" value="Transposase_IS3/IS150/IS904"/>
</dbReference>
<dbReference type="PANTHER" id="PTHR46889">
    <property type="entry name" value="TRANSPOSASE INSF FOR INSERTION SEQUENCE IS3B-RELATED"/>
    <property type="match status" value="1"/>
</dbReference>
<dbReference type="Gene3D" id="3.30.420.10">
    <property type="entry name" value="Ribonuclease H-like superfamily/Ribonuclease H"/>
    <property type="match status" value="1"/>
</dbReference>
<dbReference type="InterPro" id="IPR001584">
    <property type="entry name" value="Integrase_cat-core"/>
</dbReference>
<dbReference type="InterPro" id="IPR002514">
    <property type="entry name" value="Transposase_8"/>
</dbReference>
<reference evidence="3" key="1">
    <citation type="journal article" date="2021" name="PeerJ">
        <title>Extensive microbial diversity within the chicken gut microbiome revealed by metagenomics and culture.</title>
        <authorList>
            <person name="Gilroy R."/>
            <person name="Ravi A."/>
            <person name="Getino M."/>
            <person name="Pursley I."/>
            <person name="Horton D.L."/>
            <person name="Alikhan N.F."/>
            <person name="Baker D."/>
            <person name="Gharbi K."/>
            <person name="Hall N."/>
            <person name="Watson M."/>
            <person name="Adriaenssens E.M."/>
            <person name="Foster-Nyarko E."/>
            <person name="Jarju S."/>
            <person name="Secka A."/>
            <person name="Antonio M."/>
            <person name="Oren A."/>
            <person name="Chaudhuri R.R."/>
            <person name="La Ragione R."/>
            <person name="Hildebrand F."/>
            <person name="Pallen M.J."/>
        </authorList>
    </citation>
    <scope>NUCLEOTIDE SEQUENCE</scope>
    <source>
        <strain evidence="3">ChiHjej13B12-14962</strain>
    </source>
</reference>